<dbReference type="GO" id="GO:0006508">
    <property type="term" value="P:proteolysis"/>
    <property type="evidence" value="ECO:0007669"/>
    <property type="project" value="UniProtKB-KW"/>
</dbReference>
<evidence type="ECO:0000256" key="10">
    <source>
        <dbReference type="ARBA" id="ARBA00023049"/>
    </source>
</evidence>
<dbReference type="InterPro" id="IPR008915">
    <property type="entry name" value="Peptidase_M50"/>
</dbReference>
<dbReference type="PANTHER" id="PTHR39188">
    <property type="entry name" value="MEMBRANE-ASSOCIATED ZINC METALLOPROTEASE M50B"/>
    <property type="match status" value="1"/>
</dbReference>
<evidence type="ECO:0000256" key="4">
    <source>
        <dbReference type="ARBA" id="ARBA00022670"/>
    </source>
</evidence>
<feature type="domain" description="Peptidase M50" evidence="13">
    <location>
        <begin position="32"/>
        <end position="103"/>
    </location>
</feature>
<feature type="transmembrane region" description="Helical" evidence="12">
    <location>
        <begin position="16"/>
        <end position="40"/>
    </location>
</feature>
<dbReference type="PANTHER" id="PTHR39188:SF3">
    <property type="entry name" value="STAGE IV SPORULATION PROTEIN FB"/>
    <property type="match status" value="1"/>
</dbReference>
<dbReference type="AlphaFoldDB" id="A0A2S5GEU1"/>
<evidence type="ECO:0000256" key="6">
    <source>
        <dbReference type="ARBA" id="ARBA00022723"/>
    </source>
</evidence>
<evidence type="ECO:0000256" key="5">
    <source>
        <dbReference type="ARBA" id="ARBA00022692"/>
    </source>
</evidence>
<evidence type="ECO:0000256" key="2">
    <source>
        <dbReference type="ARBA" id="ARBA00004141"/>
    </source>
</evidence>
<comment type="caution">
    <text evidence="14">The sequence shown here is derived from an EMBL/GenBank/DDBJ whole genome shotgun (WGS) entry which is preliminary data.</text>
</comment>
<feature type="domain" description="Peptidase M50" evidence="13">
    <location>
        <begin position="112"/>
        <end position="161"/>
    </location>
</feature>
<dbReference type="Proteomes" id="UP000239047">
    <property type="component" value="Unassembled WGS sequence"/>
</dbReference>
<keyword evidence="7" id="KW-0378">Hydrolase</keyword>
<proteinExistence type="inferred from homology"/>
<dbReference type="RefSeq" id="WP_104057029.1">
    <property type="nucleotide sequence ID" value="NZ_PREZ01000002.1"/>
</dbReference>
<keyword evidence="6" id="KW-0479">Metal-binding</keyword>
<comment type="similarity">
    <text evidence="3">Belongs to the peptidase M50B family.</text>
</comment>
<feature type="transmembrane region" description="Helical" evidence="12">
    <location>
        <begin position="115"/>
        <end position="141"/>
    </location>
</feature>
<evidence type="ECO:0000313" key="15">
    <source>
        <dbReference type="Proteomes" id="UP000239047"/>
    </source>
</evidence>
<dbReference type="GO" id="GO:0046872">
    <property type="term" value="F:metal ion binding"/>
    <property type="evidence" value="ECO:0007669"/>
    <property type="project" value="UniProtKB-KW"/>
</dbReference>
<feature type="transmembrane region" description="Helical" evidence="12">
    <location>
        <begin position="82"/>
        <end position="103"/>
    </location>
</feature>
<organism evidence="14 15">
    <name type="scientific">Jeotgalibacillus proteolyticus</name>
    <dbReference type="NCBI Taxonomy" id="2082395"/>
    <lineage>
        <taxon>Bacteria</taxon>
        <taxon>Bacillati</taxon>
        <taxon>Bacillota</taxon>
        <taxon>Bacilli</taxon>
        <taxon>Bacillales</taxon>
        <taxon>Caryophanaceae</taxon>
        <taxon>Jeotgalibacillus</taxon>
    </lineage>
</organism>
<keyword evidence="10" id="KW-0482">Metalloprotease</keyword>
<keyword evidence="15" id="KW-1185">Reference proteome</keyword>
<evidence type="ECO:0000256" key="9">
    <source>
        <dbReference type="ARBA" id="ARBA00022989"/>
    </source>
</evidence>
<evidence type="ECO:0000256" key="8">
    <source>
        <dbReference type="ARBA" id="ARBA00022833"/>
    </source>
</evidence>
<dbReference type="GO" id="GO:0016020">
    <property type="term" value="C:membrane"/>
    <property type="evidence" value="ECO:0007669"/>
    <property type="project" value="UniProtKB-SubCell"/>
</dbReference>
<dbReference type="GO" id="GO:0008237">
    <property type="term" value="F:metallopeptidase activity"/>
    <property type="evidence" value="ECO:0007669"/>
    <property type="project" value="UniProtKB-KW"/>
</dbReference>
<reference evidence="14 15" key="1">
    <citation type="submission" date="2018-02" db="EMBL/GenBank/DDBJ databases">
        <title>Jeotgalibacillus proteolyticum sp. nov. a protease producing bacterium isolated from ocean sediments of Laizhou Bay.</title>
        <authorList>
            <person name="Li Y."/>
        </authorList>
    </citation>
    <scope>NUCLEOTIDE SEQUENCE [LARGE SCALE GENOMIC DNA]</scope>
    <source>
        <strain evidence="14 15">22-7</strain>
    </source>
</reference>
<gene>
    <name evidence="14" type="ORF">C4B60_05625</name>
</gene>
<comment type="cofactor">
    <cofactor evidence="1">
        <name>Zn(2+)</name>
        <dbReference type="ChEBI" id="CHEBI:29105"/>
    </cofactor>
</comment>
<evidence type="ECO:0000259" key="13">
    <source>
        <dbReference type="Pfam" id="PF02163"/>
    </source>
</evidence>
<dbReference type="Pfam" id="PF02163">
    <property type="entry name" value="Peptidase_M50"/>
    <property type="match status" value="2"/>
</dbReference>
<dbReference type="CDD" id="cd06161">
    <property type="entry name" value="S2P-M50_SpoIVFB"/>
    <property type="match status" value="1"/>
</dbReference>
<protein>
    <recommendedName>
        <fullName evidence="13">Peptidase M50 domain-containing protein</fullName>
    </recommendedName>
</protein>
<name>A0A2S5GEU1_9BACL</name>
<accession>A0A2S5GEU1</accession>
<evidence type="ECO:0000313" key="14">
    <source>
        <dbReference type="EMBL" id="PPA71540.1"/>
    </source>
</evidence>
<evidence type="ECO:0000256" key="3">
    <source>
        <dbReference type="ARBA" id="ARBA00007931"/>
    </source>
</evidence>
<keyword evidence="8" id="KW-0862">Zinc</keyword>
<evidence type="ECO:0000256" key="1">
    <source>
        <dbReference type="ARBA" id="ARBA00001947"/>
    </source>
</evidence>
<comment type="subcellular location">
    <subcellularLocation>
        <location evidence="2">Membrane</location>
        <topology evidence="2">Multi-pass membrane protein</topology>
    </subcellularLocation>
</comment>
<keyword evidence="4" id="KW-0645">Protease</keyword>
<feature type="transmembrane region" description="Helical" evidence="12">
    <location>
        <begin position="153"/>
        <end position="170"/>
    </location>
</feature>
<sequence>MKTDSNWLVSVHPLTWLLAAASFLTGQFISFFILILLVIIHECGHAAAAFWFKWKVKSITLLPFGGKLEVEGILDRPLGEEVVVVLSGPLQHVWLGAAGFFFLQDWSYYTEFMQLNFQLLCFNLLPVWPLDGGRLMFLLLAKISPFRQAVKQSLIISMAGLLLSLWASIFLFLFNLQLMIVLLYVFTACLVQWRHRHMLERQFWLERLNKHAPNKGVPRMITVQKQSPISHILHSLKKGQRDVIIIKDYADTVGMVPDLSCIEHYFKNGLITQPVSFLLQK</sequence>
<dbReference type="OrthoDB" id="166377at2"/>
<evidence type="ECO:0000256" key="11">
    <source>
        <dbReference type="ARBA" id="ARBA00023136"/>
    </source>
</evidence>
<evidence type="ECO:0000256" key="12">
    <source>
        <dbReference type="SAM" id="Phobius"/>
    </source>
</evidence>
<keyword evidence="5 12" id="KW-0812">Transmembrane</keyword>
<keyword evidence="11 12" id="KW-0472">Membrane</keyword>
<dbReference type="EMBL" id="PREZ01000002">
    <property type="protein sequence ID" value="PPA71540.1"/>
    <property type="molecule type" value="Genomic_DNA"/>
</dbReference>
<keyword evidence="9 12" id="KW-1133">Transmembrane helix</keyword>
<evidence type="ECO:0000256" key="7">
    <source>
        <dbReference type="ARBA" id="ARBA00022801"/>
    </source>
</evidence>